<dbReference type="Proteomes" id="UP000003374">
    <property type="component" value="Unassembled WGS sequence"/>
</dbReference>
<dbReference type="EMBL" id="AAOF01000010">
    <property type="protein sequence ID" value="EAR21261.1"/>
    <property type="molecule type" value="Genomic_DNA"/>
</dbReference>
<gene>
    <name evidence="3" type="ORF">NB231_08390</name>
</gene>
<sequence>MQFFRAALMTVFFLAMASEASASIQTKGPFQDPARYGAGWTSAHYDDVDGCIVYLQGHVSSGNPDNSVRCFYPKTEKFVFFQEDTESGANEIDGDGINSRDNQLSLGIPGHGIFITGGAYLKDKPYNWGFFDYSKKKWTHRGPSSNIGEGIIGWGNYQTFNAASAWSKKRNIGLIFNGESSGNTKRQMVEVRPNGNGTFRTKELRDVAGTPNCLRARNSAIALGDWVYFYGGICKASGKMVDTNSFYRFNLISHSWHRLPDAPYARRMPQITYDQSTHDIVVYGGGKNKFTPSNTVMTWNVDSQGPWRDRTDEAKMPAVKMPNGAYDPKTGFHCYRGGLYRDGTSGHVWCMRFAQGPGSVAKKAPPPPVPPLANTTAYSLPRYGSDPGISTDNVSTPPPAKTDRVSLPPPGAIANFSARRESAPRAPETDTVSLPPPSVISTSPTGERIPTPPKKSTAKPNSSNSISSTAATAMGTTQPKVIVRDIPPVSNRVSPVNVAKHMRFTEATTGDRRLYVVSGDWGFADHWPQSGRQDTFAYDIFSDKWERVVPYCTPNEQQPRHTDEVVQAWDTKRNVLWIGPGVYYGPKDACSGLAPMMRLDPKTKRWSRPEQPKLPTLLRSYRTATQGLYDPSTDAVILIHDRHTVEWSVSGRAWRVLNHSPGGMFSESPTVRIGRWIYVINERNYTLFRWNIDTHIFEGLGGLPNALRDGDHDDHGRVYISSLGPYIAMYQEVDKDMKIQSDMYVLDTRDMAYTRVKLPDGVRGNVFTWHSSGWGFLFGGTIGFDCCKNPMRHFYLIDLRQFGGTGESLK</sequence>
<organism evidence="3 4">
    <name type="scientific">Nitrococcus mobilis Nb-231</name>
    <dbReference type="NCBI Taxonomy" id="314278"/>
    <lineage>
        <taxon>Bacteria</taxon>
        <taxon>Pseudomonadati</taxon>
        <taxon>Pseudomonadota</taxon>
        <taxon>Gammaproteobacteria</taxon>
        <taxon>Chromatiales</taxon>
        <taxon>Ectothiorhodospiraceae</taxon>
        <taxon>Nitrococcus</taxon>
    </lineage>
</organism>
<dbReference type="InterPro" id="IPR011043">
    <property type="entry name" value="Gal_Oxase/kelch_b-propeller"/>
</dbReference>
<evidence type="ECO:0000256" key="1">
    <source>
        <dbReference type="SAM" id="MobiDB-lite"/>
    </source>
</evidence>
<protein>
    <submittedName>
        <fullName evidence="3">Uncharacterized protein</fullName>
    </submittedName>
</protein>
<accession>A4BSJ1</accession>
<dbReference type="SUPFAM" id="SSF50965">
    <property type="entry name" value="Galactose oxidase, central domain"/>
    <property type="match status" value="2"/>
</dbReference>
<dbReference type="Gene3D" id="2.120.10.80">
    <property type="entry name" value="Kelch-type beta propeller"/>
    <property type="match status" value="1"/>
</dbReference>
<dbReference type="SUPFAM" id="SSF63825">
    <property type="entry name" value="YWTD domain"/>
    <property type="match status" value="1"/>
</dbReference>
<feature type="compositionally biased region" description="Low complexity" evidence="1">
    <location>
        <begin position="458"/>
        <end position="473"/>
    </location>
</feature>
<dbReference type="InterPro" id="IPR015915">
    <property type="entry name" value="Kelch-typ_b-propeller"/>
</dbReference>
<feature type="chain" id="PRO_5002666722" evidence="2">
    <location>
        <begin position="23"/>
        <end position="810"/>
    </location>
</feature>
<keyword evidence="2" id="KW-0732">Signal</keyword>
<comment type="caution">
    <text evidence="3">The sequence shown here is derived from an EMBL/GenBank/DDBJ whole genome shotgun (WGS) entry which is preliminary data.</text>
</comment>
<evidence type="ECO:0000313" key="4">
    <source>
        <dbReference type="Proteomes" id="UP000003374"/>
    </source>
</evidence>
<evidence type="ECO:0000313" key="3">
    <source>
        <dbReference type="EMBL" id="EAR21261.1"/>
    </source>
</evidence>
<keyword evidence="4" id="KW-1185">Reference proteome</keyword>
<dbReference type="HOGENOM" id="CLU_348091_0_0_6"/>
<proteinExistence type="predicted"/>
<reference evidence="3 4" key="1">
    <citation type="submission" date="2006-02" db="EMBL/GenBank/DDBJ databases">
        <authorList>
            <person name="Waterbury J."/>
            <person name="Ferriera S."/>
            <person name="Johnson J."/>
            <person name="Kravitz S."/>
            <person name="Halpern A."/>
            <person name="Remington K."/>
            <person name="Beeson K."/>
            <person name="Tran B."/>
            <person name="Rogers Y.-H."/>
            <person name="Friedman R."/>
            <person name="Venter J.C."/>
        </authorList>
    </citation>
    <scope>NUCLEOTIDE SEQUENCE [LARGE SCALE GENOMIC DNA]</scope>
    <source>
        <strain evidence="3 4">Nb-231</strain>
    </source>
</reference>
<dbReference type="AlphaFoldDB" id="A4BSJ1"/>
<evidence type="ECO:0000256" key="2">
    <source>
        <dbReference type="SAM" id="SignalP"/>
    </source>
</evidence>
<dbReference type="OrthoDB" id="6328960at2"/>
<feature type="region of interest" description="Disordered" evidence="1">
    <location>
        <begin position="358"/>
        <end position="476"/>
    </location>
</feature>
<name>A4BSJ1_9GAMM</name>
<feature type="signal peptide" evidence="2">
    <location>
        <begin position="1"/>
        <end position="22"/>
    </location>
</feature>